<name>A0ABW0P6E7_9HYPH</name>
<sequence>MRHLRLLNYIDEVARVGSIRKAAERLNITASALNRRVQDVEDELGTKIFERLPRGVRLNAAGELLIRHIRSQLADMGRVRSQIEDLSGFRRGTVAIACSHALAHDFLPVEIAAYRSAFPLVEFDVRVASHGEALRALANYEVDLALIFRLDTGIGFQIIASAEQRLVAIMRQDHPLAKEGSIRLRECSGFPLALPDRSYGGRQLLDQAVARSSFKLVPVIESNSFEFLRNYVRLEDAITFQIEIGAPASLKQRDGLISRPIDERDIQPARFAMGQLHGRPLPVAAAKFAEQLAARLETGRSRAISER</sequence>
<keyword evidence="3" id="KW-0238">DNA-binding</keyword>
<evidence type="ECO:0000256" key="3">
    <source>
        <dbReference type="ARBA" id="ARBA00023125"/>
    </source>
</evidence>
<dbReference type="Proteomes" id="UP001596060">
    <property type="component" value="Unassembled WGS sequence"/>
</dbReference>
<dbReference type="InterPro" id="IPR050950">
    <property type="entry name" value="HTH-type_LysR_regulators"/>
</dbReference>
<evidence type="ECO:0000256" key="1">
    <source>
        <dbReference type="ARBA" id="ARBA00009437"/>
    </source>
</evidence>
<dbReference type="Gene3D" id="1.10.10.10">
    <property type="entry name" value="Winged helix-like DNA-binding domain superfamily/Winged helix DNA-binding domain"/>
    <property type="match status" value="1"/>
</dbReference>
<dbReference type="EMBL" id="JBHSLU010000082">
    <property type="protein sequence ID" value="MFC5508220.1"/>
    <property type="molecule type" value="Genomic_DNA"/>
</dbReference>
<dbReference type="SUPFAM" id="SSF46785">
    <property type="entry name" value="Winged helix' DNA-binding domain"/>
    <property type="match status" value="1"/>
</dbReference>
<comment type="caution">
    <text evidence="6">The sequence shown here is derived from an EMBL/GenBank/DDBJ whole genome shotgun (WGS) entry which is preliminary data.</text>
</comment>
<dbReference type="Pfam" id="PF00126">
    <property type="entry name" value="HTH_1"/>
    <property type="match status" value="1"/>
</dbReference>
<evidence type="ECO:0000256" key="4">
    <source>
        <dbReference type="ARBA" id="ARBA00023163"/>
    </source>
</evidence>
<comment type="similarity">
    <text evidence="1">Belongs to the LysR transcriptional regulatory family.</text>
</comment>
<dbReference type="InterPro" id="IPR036390">
    <property type="entry name" value="WH_DNA-bd_sf"/>
</dbReference>
<evidence type="ECO:0000313" key="6">
    <source>
        <dbReference type="EMBL" id="MFC5508220.1"/>
    </source>
</evidence>
<evidence type="ECO:0000313" key="7">
    <source>
        <dbReference type="Proteomes" id="UP001596060"/>
    </source>
</evidence>
<dbReference type="RefSeq" id="WP_066723445.1">
    <property type="nucleotide sequence ID" value="NZ_JBHSLU010000082.1"/>
</dbReference>
<proteinExistence type="inferred from homology"/>
<evidence type="ECO:0000256" key="2">
    <source>
        <dbReference type="ARBA" id="ARBA00023015"/>
    </source>
</evidence>
<gene>
    <name evidence="6" type="ORF">ACFPN9_23540</name>
</gene>
<dbReference type="Pfam" id="PF03466">
    <property type="entry name" value="LysR_substrate"/>
    <property type="match status" value="1"/>
</dbReference>
<dbReference type="SUPFAM" id="SSF53850">
    <property type="entry name" value="Periplasmic binding protein-like II"/>
    <property type="match status" value="1"/>
</dbReference>
<reference evidence="7" key="1">
    <citation type="journal article" date="2019" name="Int. J. Syst. Evol. Microbiol.">
        <title>The Global Catalogue of Microorganisms (GCM) 10K type strain sequencing project: providing services to taxonomists for standard genome sequencing and annotation.</title>
        <authorList>
            <consortium name="The Broad Institute Genomics Platform"/>
            <consortium name="The Broad Institute Genome Sequencing Center for Infectious Disease"/>
            <person name="Wu L."/>
            <person name="Ma J."/>
        </authorList>
    </citation>
    <scope>NUCLEOTIDE SEQUENCE [LARGE SCALE GENOMIC DNA]</scope>
    <source>
        <strain evidence="7">CCUG 43117</strain>
    </source>
</reference>
<accession>A0ABW0P6E7</accession>
<evidence type="ECO:0000259" key="5">
    <source>
        <dbReference type="PROSITE" id="PS50931"/>
    </source>
</evidence>
<dbReference type="PROSITE" id="PS50931">
    <property type="entry name" value="HTH_LYSR"/>
    <property type="match status" value="1"/>
</dbReference>
<protein>
    <submittedName>
        <fullName evidence="6">LysR family transcriptional regulator</fullName>
    </submittedName>
</protein>
<dbReference type="Gene3D" id="3.40.190.290">
    <property type="match status" value="1"/>
</dbReference>
<dbReference type="PANTHER" id="PTHR30419">
    <property type="entry name" value="HTH-TYPE TRANSCRIPTIONAL REGULATOR YBHD"/>
    <property type="match status" value="1"/>
</dbReference>
<organism evidence="6 7">
    <name type="scientific">Bosea massiliensis</name>
    <dbReference type="NCBI Taxonomy" id="151419"/>
    <lineage>
        <taxon>Bacteria</taxon>
        <taxon>Pseudomonadati</taxon>
        <taxon>Pseudomonadota</taxon>
        <taxon>Alphaproteobacteria</taxon>
        <taxon>Hyphomicrobiales</taxon>
        <taxon>Boseaceae</taxon>
        <taxon>Bosea</taxon>
    </lineage>
</organism>
<keyword evidence="4" id="KW-0804">Transcription</keyword>
<keyword evidence="2" id="KW-0805">Transcription regulation</keyword>
<dbReference type="InterPro" id="IPR005119">
    <property type="entry name" value="LysR_subst-bd"/>
</dbReference>
<keyword evidence="7" id="KW-1185">Reference proteome</keyword>
<dbReference type="InterPro" id="IPR036388">
    <property type="entry name" value="WH-like_DNA-bd_sf"/>
</dbReference>
<feature type="domain" description="HTH lysR-type" evidence="5">
    <location>
        <begin position="1"/>
        <end position="59"/>
    </location>
</feature>
<dbReference type="InterPro" id="IPR000847">
    <property type="entry name" value="LysR_HTH_N"/>
</dbReference>